<dbReference type="Gene3D" id="2.60.40.1520">
    <property type="entry name" value="Hemocyanin, C-terminal domain"/>
    <property type="match status" value="1"/>
</dbReference>
<dbReference type="AlphaFoldDB" id="A0A8H3ZDA3"/>
<dbReference type="Proteomes" id="UP000434172">
    <property type="component" value="Unassembled WGS sequence"/>
</dbReference>
<evidence type="ECO:0000313" key="2">
    <source>
        <dbReference type="EMBL" id="KAF0314813.1"/>
    </source>
</evidence>
<name>A0A8H3ZDA3_9PEZI</name>
<keyword evidence="3" id="KW-1185">Reference proteome</keyword>
<organism evidence="2 3">
    <name type="scientific">Colletotrichum asianum</name>
    <dbReference type="NCBI Taxonomy" id="702518"/>
    <lineage>
        <taxon>Eukaryota</taxon>
        <taxon>Fungi</taxon>
        <taxon>Dikarya</taxon>
        <taxon>Ascomycota</taxon>
        <taxon>Pezizomycotina</taxon>
        <taxon>Sordariomycetes</taxon>
        <taxon>Hypocreomycetidae</taxon>
        <taxon>Glomerellales</taxon>
        <taxon>Glomerellaceae</taxon>
        <taxon>Colletotrichum</taxon>
        <taxon>Colletotrichum gloeosporioides species complex</taxon>
    </lineage>
</organism>
<gene>
    <name evidence="2" type="ORF">GQ607_017955</name>
</gene>
<dbReference type="InterPro" id="IPR014756">
    <property type="entry name" value="Ig_E-set"/>
</dbReference>
<dbReference type="Pfam" id="PF03723">
    <property type="entry name" value="Hemocyanin_C"/>
    <property type="match status" value="1"/>
</dbReference>
<dbReference type="EMBL" id="WOWK01000416">
    <property type="protein sequence ID" value="KAF0314813.1"/>
    <property type="molecule type" value="Genomic_DNA"/>
</dbReference>
<dbReference type="InterPro" id="IPR005203">
    <property type="entry name" value="Hemocyanin_C"/>
</dbReference>
<dbReference type="OrthoDB" id="2318272at2759"/>
<proteinExistence type="predicted"/>
<evidence type="ECO:0000259" key="1">
    <source>
        <dbReference type="Pfam" id="PF03723"/>
    </source>
</evidence>
<accession>A0A8H3ZDA3</accession>
<sequence length="287" mass="34271">MLRDPAHYQIYKRLEHYFKRYKNYLPRYTHEELDFPGVKVENVEVGKLITYFDYFEIDLDNVVTVGKEEDGQNVDIRGKVARLNHKPFTYSIHINSDKNQDVYIRVFLGPKYNHLGQEYELDERRDYFVEVDRFPYKIEAGKNIVERKSQDSNVVAPDQDSYRTFFKKITEAYEGKAEYYLNKAQHYYGYPERLLVPKGKKGGQAFTFYVIVTPYHQVNEKDFQPYDHKAFSYMGVGQNRVYPDDKPLGYPFDRKIYSNDFYTPNQYFKDVVIFHKKADEDSNVTQN</sequence>
<evidence type="ECO:0000313" key="3">
    <source>
        <dbReference type="Proteomes" id="UP000434172"/>
    </source>
</evidence>
<dbReference type="SUPFAM" id="SSF81296">
    <property type="entry name" value="E set domains"/>
    <property type="match status" value="1"/>
</dbReference>
<dbReference type="PANTHER" id="PTHR11511:SF5">
    <property type="entry name" value="FAT-BODY PROTEIN 1-RELATED"/>
    <property type="match status" value="1"/>
</dbReference>
<dbReference type="PANTHER" id="PTHR11511">
    <property type="entry name" value="LARVAL STORAGE PROTEIN/PHENOLOXIDASE"/>
    <property type="match status" value="1"/>
</dbReference>
<reference evidence="2 3" key="1">
    <citation type="submission" date="2019-12" db="EMBL/GenBank/DDBJ databases">
        <title>A genome sequence resource for the geographically widespread anthracnose pathogen Colletotrichum asianum.</title>
        <authorList>
            <person name="Meng Y."/>
        </authorList>
    </citation>
    <scope>NUCLEOTIDE SEQUENCE [LARGE SCALE GENOMIC DNA]</scope>
    <source>
        <strain evidence="2 3">ICMP 18580</strain>
    </source>
</reference>
<comment type="caution">
    <text evidence="2">The sequence shown here is derived from an EMBL/GenBank/DDBJ whole genome shotgun (WGS) entry which is preliminary data.</text>
</comment>
<dbReference type="InterPro" id="IPR037020">
    <property type="entry name" value="Hemocyanin_C_sf"/>
</dbReference>
<feature type="domain" description="Hemocyanin C-terminal" evidence="1">
    <location>
        <begin position="27"/>
        <end position="275"/>
    </location>
</feature>
<dbReference type="InterPro" id="IPR013788">
    <property type="entry name" value="Hemocyanin/hexamerin"/>
</dbReference>
<protein>
    <recommendedName>
        <fullName evidence="1">Hemocyanin C-terminal domain-containing protein</fullName>
    </recommendedName>
</protein>